<reference evidence="1" key="1">
    <citation type="submission" date="2018-01" db="EMBL/GenBank/DDBJ databases">
        <authorList>
            <person name="Clerissi C."/>
        </authorList>
    </citation>
    <scope>NUCLEOTIDE SEQUENCE</scope>
    <source>
        <strain evidence="1">Cupriavidus taiwanensis STM 8556</strain>
        <plasmid evidence="1">CBM2613_p</plasmid>
    </source>
</reference>
<geneLocation type="plasmid" evidence="1">
    <name>CBM2613_p</name>
</geneLocation>
<dbReference type="EMBL" id="LT976981">
    <property type="protein sequence ID" value="SOZ74467.1"/>
    <property type="molecule type" value="Genomic_DNA"/>
</dbReference>
<dbReference type="Proteomes" id="UP000256952">
    <property type="component" value="Plasmid CBM2613_p"/>
</dbReference>
<geneLocation type="plasmid" evidence="2">
    <name>I</name>
</geneLocation>
<evidence type="ECO:0000313" key="1">
    <source>
        <dbReference type="EMBL" id="SOZ74467.1"/>
    </source>
</evidence>
<evidence type="ECO:0000313" key="3">
    <source>
        <dbReference type="Proteomes" id="UP000256952"/>
    </source>
</evidence>
<proteinExistence type="predicted"/>
<keyword evidence="1" id="KW-0614">Plasmid</keyword>
<dbReference type="AlphaFoldDB" id="A0A375EDZ4"/>
<protein>
    <submittedName>
        <fullName evidence="1">Uncharacterized protein</fullName>
    </submittedName>
</protein>
<geneLocation type="plasmid" evidence="3">
    <name>cbm2613_p</name>
</geneLocation>
<sequence>MGFSPPYDRSPGHRMHAAVDEPFEEVQDMARGIQAWKAKGRKSRIILKLQLSSTCSAPLRA</sequence>
<name>A0A375EDZ4_9BURK</name>
<reference evidence="2 3" key="2">
    <citation type="submission" date="2018-01" db="EMBL/GenBank/DDBJ databases">
        <authorList>
            <person name="Gaut B.S."/>
            <person name="Morton B.R."/>
            <person name="Clegg M.T."/>
            <person name="Duvall M.R."/>
        </authorList>
    </citation>
    <scope>NUCLEOTIDE SEQUENCE [LARGE SCALE GENOMIC DNA]</scope>
    <source>
        <strain evidence="2">Cupriavidus taiwanensis STM 8555</strain>
        <plasmid evidence="2">I</plasmid>
        <plasmid evidence="3">Plasmid cbm2613_p</plasmid>
    </source>
</reference>
<dbReference type="EMBL" id="LT984809">
    <property type="protein sequence ID" value="SPD48736.1"/>
    <property type="molecule type" value="Genomic_DNA"/>
</dbReference>
<gene>
    <name evidence="2" type="ORF">CBM2612_P0081</name>
    <name evidence="1" type="ORF">CBM2613_P20033</name>
</gene>
<accession>A0A375EDZ4</accession>
<organism evidence="1 3">
    <name type="scientific">Cupriavidus taiwanensis</name>
    <dbReference type="NCBI Taxonomy" id="164546"/>
    <lineage>
        <taxon>Bacteria</taxon>
        <taxon>Pseudomonadati</taxon>
        <taxon>Pseudomonadota</taxon>
        <taxon>Betaproteobacteria</taxon>
        <taxon>Burkholderiales</taxon>
        <taxon>Burkholderiaceae</taxon>
        <taxon>Cupriavidus</taxon>
    </lineage>
</organism>
<evidence type="ECO:0000313" key="2">
    <source>
        <dbReference type="EMBL" id="SPD48736.1"/>
    </source>
</evidence>